<dbReference type="Proteomes" id="UP000057737">
    <property type="component" value="Unassembled WGS sequence"/>
</dbReference>
<name>A0A109JN52_9BRAD</name>
<comment type="caution">
    <text evidence="1">The sequence shown here is derived from an EMBL/GenBank/DDBJ whole genome shotgun (WGS) entry which is preliminary data.</text>
</comment>
<accession>A0A109JN52</accession>
<gene>
    <name evidence="1" type="ORF">AS156_11185</name>
</gene>
<dbReference type="EMBL" id="LNCU01000086">
    <property type="protein sequence ID" value="KWV51978.1"/>
    <property type="molecule type" value="Genomic_DNA"/>
</dbReference>
<evidence type="ECO:0000313" key="2">
    <source>
        <dbReference type="Proteomes" id="UP000057737"/>
    </source>
</evidence>
<organism evidence="1 2">
    <name type="scientific">Bradyrhizobium macuxiense</name>
    <dbReference type="NCBI Taxonomy" id="1755647"/>
    <lineage>
        <taxon>Bacteria</taxon>
        <taxon>Pseudomonadati</taxon>
        <taxon>Pseudomonadota</taxon>
        <taxon>Alphaproteobacteria</taxon>
        <taxon>Hyphomicrobiales</taxon>
        <taxon>Nitrobacteraceae</taxon>
        <taxon>Bradyrhizobium</taxon>
    </lineage>
</organism>
<dbReference type="AlphaFoldDB" id="A0A109JN52"/>
<keyword evidence="2" id="KW-1185">Reference proteome</keyword>
<reference evidence="1 2" key="1">
    <citation type="submission" date="2015-11" db="EMBL/GenBank/DDBJ databases">
        <title>Draft Genome Sequence of the Strain BR 10303 (Bradyrhizobium sp.) isolated from nodules of Centrolobium paraense.</title>
        <authorList>
            <person name="Zelli J.E."/>
            <person name="Simoes-Araujo J.L."/>
            <person name="Barauna A.C."/>
            <person name="Silva K."/>
        </authorList>
    </citation>
    <scope>NUCLEOTIDE SEQUENCE [LARGE SCALE GENOMIC DNA]</scope>
    <source>
        <strain evidence="1 2">BR 10303</strain>
    </source>
</reference>
<sequence length="72" mass="8070">MGFEVSRNAPVPCRVARTSIFASLDRFGAVPFKDVMKDFFMTSLHAFSKRKARQSSRAEIVVMVVGLRYANA</sequence>
<protein>
    <submittedName>
        <fullName evidence="1">Uncharacterized protein</fullName>
    </submittedName>
</protein>
<proteinExistence type="predicted"/>
<evidence type="ECO:0000313" key="1">
    <source>
        <dbReference type="EMBL" id="KWV51978.1"/>
    </source>
</evidence>